<organism evidence="2 3">
    <name type="scientific">Rhizobium mongolense</name>
    <dbReference type="NCBI Taxonomy" id="57676"/>
    <lineage>
        <taxon>Bacteria</taxon>
        <taxon>Pseudomonadati</taxon>
        <taxon>Pseudomonadota</taxon>
        <taxon>Alphaproteobacteria</taxon>
        <taxon>Hyphomicrobiales</taxon>
        <taxon>Rhizobiaceae</taxon>
        <taxon>Rhizobium/Agrobacterium group</taxon>
        <taxon>Rhizobium</taxon>
    </lineage>
</organism>
<evidence type="ECO:0000313" key="2">
    <source>
        <dbReference type="EMBL" id="MBB4230616.1"/>
    </source>
</evidence>
<accession>A0ABR6IRT9</accession>
<evidence type="ECO:0000313" key="3">
    <source>
        <dbReference type="Proteomes" id="UP000551353"/>
    </source>
</evidence>
<dbReference type="EMBL" id="JACIFX010000005">
    <property type="protein sequence ID" value="MBB4230616.1"/>
    <property type="molecule type" value="Genomic_DNA"/>
</dbReference>
<name>A0ABR6IRT9_9HYPH</name>
<sequence>MGEGLEGLDGAARTGGEMAGQRRDHQALWLRLGPVRRLVELNR</sequence>
<gene>
    <name evidence="2" type="ORF">GGD56_004469</name>
</gene>
<keyword evidence="3" id="KW-1185">Reference proteome</keyword>
<dbReference type="RefSeq" id="WP_022718299.1">
    <property type="nucleotide sequence ID" value="NZ_JACIFX010000005.1"/>
</dbReference>
<proteinExistence type="predicted"/>
<evidence type="ECO:0000256" key="1">
    <source>
        <dbReference type="SAM" id="MobiDB-lite"/>
    </source>
</evidence>
<feature type="region of interest" description="Disordered" evidence="1">
    <location>
        <begin position="1"/>
        <end position="23"/>
    </location>
</feature>
<dbReference type="Proteomes" id="UP000551353">
    <property type="component" value="Unassembled WGS sequence"/>
</dbReference>
<reference evidence="2 3" key="1">
    <citation type="submission" date="2020-08" db="EMBL/GenBank/DDBJ databases">
        <title>Genomic Encyclopedia of Type Strains, Phase IV (KMG-V): Genome sequencing to study the core and pangenomes of soil and plant-associated prokaryotes.</title>
        <authorList>
            <person name="Whitman W."/>
        </authorList>
    </citation>
    <scope>NUCLEOTIDE SEQUENCE [LARGE SCALE GENOMIC DNA]</scope>
    <source>
        <strain evidence="2 3">SEMIA 4087</strain>
    </source>
</reference>
<comment type="caution">
    <text evidence="2">The sequence shown here is derived from an EMBL/GenBank/DDBJ whole genome shotgun (WGS) entry which is preliminary data.</text>
</comment>
<protein>
    <submittedName>
        <fullName evidence="2">Uncharacterized protein</fullName>
    </submittedName>
</protein>